<dbReference type="GO" id="GO:0032259">
    <property type="term" value="P:methylation"/>
    <property type="evidence" value="ECO:0007669"/>
    <property type="project" value="UniProtKB-KW"/>
</dbReference>
<proteinExistence type="predicted"/>
<evidence type="ECO:0000313" key="3">
    <source>
        <dbReference type="Proteomes" id="UP000316225"/>
    </source>
</evidence>
<dbReference type="AlphaFoldDB" id="A0A562P2R1"/>
<organism evidence="2 3">
    <name type="scientific">Paracoccus sulfuroxidans</name>
    <dbReference type="NCBI Taxonomy" id="384678"/>
    <lineage>
        <taxon>Bacteria</taxon>
        <taxon>Pseudomonadati</taxon>
        <taxon>Pseudomonadota</taxon>
        <taxon>Alphaproteobacteria</taxon>
        <taxon>Rhodobacterales</taxon>
        <taxon>Paracoccaceae</taxon>
        <taxon>Paracoccus</taxon>
    </lineage>
</organism>
<sequence length="241" mass="26970">MTNGWESSAAAWIADQGETGDFSRRFVLDEPMLARVRGRGFANALDVGCGEGRFCRLLRDEGVATTGIDPTPSLLAAAQSRDPKGEYLEAGAEALPFPDDSFDLVVSYLTLIDIEDSTRGIQEMARVLRPGGALLIANLNSFNTAGGWMRSDGPVQGFRLDHYLQPRAEWVSWRGIHIRNWHRPFRDYMQPLLATGLLLRHFDEPEPHGDTATANRFRRAPYFHIMEWEKPAARATTGEPR</sequence>
<keyword evidence="2" id="KW-0489">Methyltransferase</keyword>
<evidence type="ECO:0000313" key="2">
    <source>
        <dbReference type="EMBL" id="TWI38276.1"/>
    </source>
</evidence>
<dbReference type="PANTHER" id="PTHR42912">
    <property type="entry name" value="METHYLTRANSFERASE"/>
    <property type="match status" value="1"/>
</dbReference>
<dbReference type="InterPro" id="IPR050508">
    <property type="entry name" value="Methyltransf_Superfamily"/>
</dbReference>
<evidence type="ECO:0000259" key="1">
    <source>
        <dbReference type="Pfam" id="PF08241"/>
    </source>
</evidence>
<dbReference type="Gene3D" id="3.40.50.150">
    <property type="entry name" value="Vaccinia Virus protein VP39"/>
    <property type="match status" value="1"/>
</dbReference>
<dbReference type="InterPro" id="IPR029063">
    <property type="entry name" value="SAM-dependent_MTases_sf"/>
</dbReference>
<accession>A0A562P2R1</accession>
<dbReference type="EMBL" id="VLKU01000001">
    <property type="protein sequence ID" value="TWI38276.1"/>
    <property type="molecule type" value="Genomic_DNA"/>
</dbReference>
<keyword evidence="3" id="KW-1185">Reference proteome</keyword>
<protein>
    <submittedName>
        <fullName evidence="2">Methyltransferase family protein</fullName>
    </submittedName>
</protein>
<dbReference type="CDD" id="cd02440">
    <property type="entry name" value="AdoMet_MTases"/>
    <property type="match status" value="1"/>
</dbReference>
<feature type="domain" description="Methyltransferase type 11" evidence="1">
    <location>
        <begin position="45"/>
        <end position="136"/>
    </location>
</feature>
<keyword evidence="2" id="KW-0808">Transferase</keyword>
<gene>
    <name evidence="2" type="ORF">IQ24_00415</name>
</gene>
<reference evidence="2 3" key="1">
    <citation type="journal article" date="2015" name="Stand. Genomic Sci.">
        <title>Genomic Encyclopedia of Bacterial and Archaeal Type Strains, Phase III: the genomes of soil and plant-associated and newly described type strains.</title>
        <authorList>
            <person name="Whitman W.B."/>
            <person name="Woyke T."/>
            <person name="Klenk H.P."/>
            <person name="Zhou Y."/>
            <person name="Lilburn T.G."/>
            <person name="Beck B.J."/>
            <person name="De Vos P."/>
            <person name="Vandamme P."/>
            <person name="Eisen J.A."/>
            <person name="Garrity G."/>
            <person name="Hugenholtz P."/>
            <person name="Kyrpides N.C."/>
        </authorList>
    </citation>
    <scope>NUCLEOTIDE SEQUENCE [LARGE SCALE GENOMIC DNA]</scope>
    <source>
        <strain evidence="2 3">CGMCC 1.5364</strain>
    </source>
</reference>
<dbReference type="InterPro" id="IPR013216">
    <property type="entry name" value="Methyltransf_11"/>
</dbReference>
<name>A0A562P2R1_9RHOB</name>
<dbReference type="OrthoDB" id="8153637at2"/>
<dbReference type="Pfam" id="PF08241">
    <property type="entry name" value="Methyltransf_11"/>
    <property type="match status" value="1"/>
</dbReference>
<dbReference type="Proteomes" id="UP000316225">
    <property type="component" value="Unassembled WGS sequence"/>
</dbReference>
<dbReference type="GO" id="GO:0008757">
    <property type="term" value="F:S-adenosylmethionine-dependent methyltransferase activity"/>
    <property type="evidence" value="ECO:0007669"/>
    <property type="project" value="InterPro"/>
</dbReference>
<comment type="caution">
    <text evidence="2">The sequence shown here is derived from an EMBL/GenBank/DDBJ whole genome shotgun (WGS) entry which is preliminary data.</text>
</comment>
<dbReference type="SUPFAM" id="SSF53335">
    <property type="entry name" value="S-adenosyl-L-methionine-dependent methyltransferases"/>
    <property type="match status" value="1"/>
</dbReference>
<dbReference type="RefSeq" id="WP_145396044.1">
    <property type="nucleotide sequence ID" value="NZ_VLKU01000001.1"/>
</dbReference>